<organism evidence="1 2">
    <name type="scientific">Echinostoma caproni</name>
    <dbReference type="NCBI Taxonomy" id="27848"/>
    <lineage>
        <taxon>Eukaryota</taxon>
        <taxon>Metazoa</taxon>
        <taxon>Spiralia</taxon>
        <taxon>Lophotrochozoa</taxon>
        <taxon>Platyhelminthes</taxon>
        <taxon>Trematoda</taxon>
        <taxon>Digenea</taxon>
        <taxon>Plagiorchiida</taxon>
        <taxon>Echinostomata</taxon>
        <taxon>Echinostomatoidea</taxon>
        <taxon>Echinostomatidae</taxon>
        <taxon>Echinostoma</taxon>
    </lineage>
</organism>
<proteinExistence type="predicted"/>
<evidence type="ECO:0000313" key="1">
    <source>
        <dbReference type="EMBL" id="VDP19923.1"/>
    </source>
</evidence>
<gene>
    <name evidence="1" type="ORF">ECPE_LOCUS187</name>
</gene>
<dbReference type="AlphaFoldDB" id="A0A3P8FCI0"/>
<name>A0A3P8FCI0_9TREM</name>
<accession>A0A3P8FCI0</accession>
<dbReference type="Proteomes" id="UP000272942">
    <property type="component" value="Unassembled WGS sequence"/>
</dbReference>
<keyword evidence="2" id="KW-1185">Reference proteome</keyword>
<reference evidence="1 2" key="1">
    <citation type="submission" date="2018-11" db="EMBL/GenBank/DDBJ databases">
        <authorList>
            <consortium name="Pathogen Informatics"/>
        </authorList>
    </citation>
    <scope>NUCLEOTIDE SEQUENCE [LARGE SCALE GENOMIC DNA]</scope>
    <source>
        <strain evidence="1 2">Egypt</strain>
    </source>
</reference>
<sequence>MSVRKPSPNRPYTTSTSSATRVSGHTFAVYAPRGFRVQLDWLCTCEYTRVNVRTHAHLASDDSASRIIWLHICEFARLSPRSSSPPPCLFPRQLPSSDTCGNKRALLIFARLIAPVHAHHCRFSPLFLPTCPVSEPGSRLSMCLVFPTPYRSLSSHGSILL</sequence>
<evidence type="ECO:0000313" key="2">
    <source>
        <dbReference type="Proteomes" id="UP000272942"/>
    </source>
</evidence>
<dbReference type="EMBL" id="UZAN01000584">
    <property type="protein sequence ID" value="VDP19923.1"/>
    <property type="molecule type" value="Genomic_DNA"/>
</dbReference>
<protein>
    <submittedName>
        <fullName evidence="1">Uncharacterized protein</fullName>
    </submittedName>
</protein>